<keyword evidence="2" id="KW-1185">Reference proteome</keyword>
<evidence type="ECO:0000313" key="1">
    <source>
        <dbReference type="EMBL" id="KAH3685276.1"/>
    </source>
</evidence>
<proteinExistence type="predicted"/>
<reference evidence="1" key="1">
    <citation type="journal article" date="2021" name="Open Biol.">
        <title>Shared evolutionary footprints suggest mitochondrial oxidative damage underlies multiple complex I losses in fungi.</title>
        <authorList>
            <person name="Schikora-Tamarit M.A."/>
            <person name="Marcet-Houben M."/>
            <person name="Nosek J."/>
            <person name="Gabaldon T."/>
        </authorList>
    </citation>
    <scope>NUCLEOTIDE SEQUENCE</scope>
    <source>
        <strain evidence="1">CBS2887</strain>
    </source>
</reference>
<evidence type="ECO:0000313" key="2">
    <source>
        <dbReference type="Proteomes" id="UP000774326"/>
    </source>
</evidence>
<dbReference type="AlphaFoldDB" id="A0A9P8TNF4"/>
<accession>A0A9P8TNF4</accession>
<dbReference type="EMBL" id="JAEUBG010002063">
    <property type="protein sequence ID" value="KAH3685276.1"/>
    <property type="molecule type" value="Genomic_DNA"/>
</dbReference>
<organism evidence="1 2">
    <name type="scientific">Wickerhamomyces pijperi</name>
    <name type="common">Yeast</name>
    <name type="synonym">Pichia pijperi</name>
    <dbReference type="NCBI Taxonomy" id="599730"/>
    <lineage>
        <taxon>Eukaryota</taxon>
        <taxon>Fungi</taxon>
        <taxon>Dikarya</taxon>
        <taxon>Ascomycota</taxon>
        <taxon>Saccharomycotina</taxon>
        <taxon>Saccharomycetes</taxon>
        <taxon>Phaffomycetales</taxon>
        <taxon>Wickerhamomycetaceae</taxon>
        <taxon>Wickerhamomyces</taxon>
    </lineage>
</organism>
<comment type="caution">
    <text evidence="1">The sequence shown here is derived from an EMBL/GenBank/DDBJ whole genome shotgun (WGS) entry which is preliminary data.</text>
</comment>
<name>A0A9P8TNF4_WICPI</name>
<sequence>MSDLIVISGMIRFSGQTQRHNRLLGQWIRMDMVRENVVQLFCNVWVFFPVSRGVQLGVVNIANVVEVLVPSDERSLDDQNSVVTLLQRRSLHELDSQISQTFPRFGQSEHRNGADSRGNGHPRNHVPQFIKLRPQLDPFLQRLGTFVLVVVGSGEEMCCYQTAQVVHVGHRVEHQRVELVVCDVWDLEQQRDVVLWVPKRVELQMDQIDLFSEEINWDLKECLQIGQLFGKLRVIINGIKQSQTLHDTVFHMERIL</sequence>
<reference evidence="1" key="2">
    <citation type="submission" date="2021-01" db="EMBL/GenBank/DDBJ databases">
        <authorList>
            <person name="Schikora-Tamarit M.A."/>
        </authorList>
    </citation>
    <scope>NUCLEOTIDE SEQUENCE</scope>
    <source>
        <strain evidence="1">CBS2887</strain>
    </source>
</reference>
<gene>
    <name evidence="1" type="ORF">WICPIJ_003750</name>
</gene>
<dbReference type="Proteomes" id="UP000774326">
    <property type="component" value="Unassembled WGS sequence"/>
</dbReference>
<protein>
    <submittedName>
        <fullName evidence="1">Uncharacterized protein</fullName>
    </submittedName>
</protein>